<gene>
    <name evidence="11" type="ORF">SELMODRAFT_116553</name>
    <name evidence="10" type="ORF">SELMODRAFT_139111</name>
</gene>
<dbReference type="KEGG" id="smo:SELMODRAFT_116553"/>
<comment type="caution">
    <text evidence="8">Lacks conserved residue(s) required for the propagation of feature annotation.</text>
</comment>
<dbReference type="PROSITE" id="PS51374">
    <property type="entry name" value="NDPK_LIKE"/>
    <property type="match status" value="1"/>
</dbReference>
<keyword evidence="5" id="KW-0547">Nucleotide-binding</keyword>
<feature type="domain" description="Nucleoside diphosphate kinase-like" evidence="9">
    <location>
        <begin position="25"/>
        <end position="184"/>
    </location>
</feature>
<dbReference type="EMBL" id="GL377619">
    <property type="protein sequence ID" value="EFJ16461.1"/>
    <property type="molecule type" value="Genomic_DNA"/>
</dbReference>
<keyword evidence="12" id="KW-1185">Reference proteome</keyword>
<reference evidence="11 12" key="1">
    <citation type="journal article" date="2011" name="Science">
        <title>The Selaginella genome identifies genetic changes associated with the evolution of vascular plants.</title>
        <authorList>
            <person name="Banks J.A."/>
            <person name="Nishiyama T."/>
            <person name="Hasebe M."/>
            <person name="Bowman J.L."/>
            <person name="Gribskov M."/>
            <person name="dePamphilis C."/>
            <person name="Albert V.A."/>
            <person name="Aono N."/>
            <person name="Aoyama T."/>
            <person name="Ambrose B.A."/>
            <person name="Ashton N.W."/>
            <person name="Axtell M.J."/>
            <person name="Barker E."/>
            <person name="Barker M.S."/>
            <person name="Bennetzen J.L."/>
            <person name="Bonawitz N.D."/>
            <person name="Chapple C."/>
            <person name="Cheng C."/>
            <person name="Correa L.G."/>
            <person name="Dacre M."/>
            <person name="DeBarry J."/>
            <person name="Dreyer I."/>
            <person name="Elias M."/>
            <person name="Engstrom E.M."/>
            <person name="Estelle M."/>
            <person name="Feng L."/>
            <person name="Finet C."/>
            <person name="Floyd S.K."/>
            <person name="Frommer W.B."/>
            <person name="Fujita T."/>
            <person name="Gramzow L."/>
            <person name="Gutensohn M."/>
            <person name="Harholt J."/>
            <person name="Hattori M."/>
            <person name="Heyl A."/>
            <person name="Hirai T."/>
            <person name="Hiwatashi Y."/>
            <person name="Ishikawa M."/>
            <person name="Iwata M."/>
            <person name="Karol K.G."/>
            <person name="Koehler B."/>
            <person name="Kolukisaoglu U."/>
            <person name="Kubo M."/>
            <person name="Kurata T."/>
            <person name="Lalonde S."/>
            <person name="Li K."/>
            <person name="Li Y."/>
            <person name="Litt A."/>
            <person name="Lyons E."/>
            <person name="Manning G."/>
            <person name="Maruyama T."/>
            <person name="Michael T.P."/>
            <person name="Mikami K."/>
            <person name="Miyazaki S."/>
            <person name="Morinaga S."/>
            <person name="Murata T."/>
            <person name="Mueller-Roeber B."/>
            <person name="Nelson D.R."/>
            <person name="Obara M."/>
            <person name="Oguri Y."/>
            <person name="Olmstead R.G."/>
            <person name="Onodera N."/>
            <person name="Petersen B.L."/>
            <person name="Pils B."/>
            <person name="Prigge M."/>
            <person name="Rensing S.A."/>
            <person name="Riano-Pachon D.M."/>
            <person name="Roberts A.W."/>
            <person name="Sato Y."/>
            <person name="Scheller H.V."/>
            <person name="Schulz B."/>
            <person name="Schulz C."/>
            <person name="Shakirov E.V."/>
            <person name="Shibagaki N."/>
            <person name="Shinohara N."/>
            <person name="Shippen D.E."/>
            <person name="Soerensen I."/>
            <person name="Sotooka R."/>
            <person name="Sugimoto N."/>
            <person name="Sugita M."/>
            <person name="Sumikawa N."/>
            <person name="Tanurdzic M."/>
            <person name="Theissen G."/>
            <person name="Ulvskov P."/>
            <person name="Wakazuki S."/>
            <person name="Weng J.K."/>
            <person name="Willats W.W."/>
            <person name="Wipf D."/>
            <person name="Wolf P.G."/>
            <person name="Yang L."/>
            <person name="Zimmer A.D."/>
            <person name="Zhu Q."/>
            <person name="Mitros T."/>
            <person name="Hellsten U."/>
            <person name="Loque D."/>
            <person name="Otillar R."/>
            <person name="Salamov A."/>
            <person name="Schmutz J."/>
            <person name="Shapiro H."/>
            <person name="Lindquist E."/>
            <person name="Lucas S."/>
            <person name="Rokhsar D."/>
            <person name="Grigoriev I.V."/>
        </authorList>
    </citation>
    <scope>NUCLEOTIDE SEQUENCE [LARGE SCALE GENOMIC DNA]</scope>
</reference>
<dbReference type="GO" id="GO:0004550">
    <property type="term" value="F:nucleoside diphosphate kinase activity"/>
    <property type="evidence" value="ECO:0007669"/>
    <property type="project" value="UniProtKB-EC"/>
</dbReference>
<evidence type="ECO:0000259" key="9">
    <source>
        <dbReference type="SMART" id="SM00562"/>
    </source>
</evidence>
<comment type="similarity">
    <text evidence="3 8">Belongs to the NDK family.</text>
</comment>
<name>D8SH49_SELML</name>
<dbReference type="KEGG" id="smo:SELMODRAFT_139111"/>
<comment type="catalytic activity">
    <reaction evidence="2">
        <text>a ribonucleoside 5'-diphosphate + ATP = a ribonucleoside 5'-triphosphate + ADP</text>
        <dbReference type="Rhea" id="RHEA:18113"/>
        <dbReference type="ChEBI" id="CHEBI:30616"/>
        <dbReference type="ChEBI" id="CHEBI:57930"/>
        <dbReference type="ChEBI" id="CHEBI:61557"/>
        <dbReference type="ChEBI" id="CHEBI:456216"/>
        <dbReference type="EC" id="2.7.4.6"/>
    </reaction>
</comment>
<evidence type="ECO:0000256" key="6">
    <source>
        <dbReference type="ARBA" id="ARBA00022777"/>
    </source>
</evidence>
<evidence type="ECO:0000256" key="1">
    <source>
        <dbReference type="ARBA" id="ARBA00000082"/>
    </source>
</evidence>
<protein>
    <recommendedName>
        <fullName evidence="9">Nucleoside diphosphate kinase-like domain-containing protein</fullName>
    </recommendedName>
</protein>
<dbReference type="HOGENOM" id="CLU_060216_2_0_1"/>
<dbReference type="STRING" id="88036.D8SH49"/>
<dbReference type="EMBL" id="GL378237">
    <property type="protein sequence ID" value="EFJ04157.1"/>
    <property type="molecule type" value="Genomic_DNA"/>
</dbReference>
<evidence type="ECO:0000256" key="7">
    <source>
        <dbReference type="ARBA" id="ARBA00022840"/>
    </source>
</evidence>
<dbReference type="InterPro" id="IPR036850">
    <property type="entry name" value="NDK-like_dom_sf"/>
</dbReference>
<organism evidence="12">
    <name type="scientific">Selaginella moellendorffii</name>
    <name type="common">Spikemoss</name>
    <dbReference type="NCBI Taxonomy" id="88036"/>
    <lineage>
        <taxon>Eukaryota</taxon>
        <taxon>Viridiplantae</taxon>
        <taxon>Streptophyta</taxon>
        <taxon>Embryophyta</taxon>
        <taxon>Tracheophyta</taxon>
        <taxon>Lycopodiopsida</taxon>
        <taxon>Selaginellales</taxon>
        <taxon>Selaginellaceae</taxon>
        <taxon>Selaginella</taxon>
    </lineage>
</organism>
<dbReference type="InterPro" id="IPR034907">
    <property type="entry name" value="NDK-like_dom"/>
</dbReference>
<dbReference type="Gene3D" id="3.30.70.141">
    <property type="entry name" value="Nucleoside diphosphate kinase-like domain"/>
    <property type="match status" value="1"/>
</dbReference>
<comment type="catalytic activity">
    <reaction evidence="1">
        <text>a 2'-deoxyribonucleoside 5'-diphosphate + ATP = a 2'-deoxyribonucleoside 5'-triphosphate + ADP</text>
        <dbReference type="Rhea" id="RHEA:44640"/>
        <dbReference type="ChEBI" id="CHEBI:30616"/>
        <dbReference type="ChEBI" id="CHEBI:61560"/>
        <dbReference type="ChEBI" id="CHEBI:73316"/>
        <dbReference type="ChEBI" id="CHEBI:456216"/>
        <dbReference type="EC" id="2.7.4.6"/>
    </reaction>
</comment>
<evidence type="ECO:0000256" key="4">
    <source>
        <dbReference type="ARBA" id="ARBA00022679"/>
    </source>
</evidence>
<evidence type="ECO:0000313" key="11">
    <source>
        <dbReference type="EMBL" id="EFJ16461.1"/>
    </source>
</evidence>
<dbReference type="SUPFAM" id="SSF54919">
    <property type="entry name" value="Nucleoside diphosphate kinase, NDK"/>
    <property type="match status" value="1"/>
</dbReference>
<evidence type="ECO:0000313" key="10">
    <source>
        <dbReference type="EMBL" id="EFJ04157.1"/>
    </source>
</evidence>
<evidence type="ECO:0000313" key="12">
    <source>
        <dbReference type="Proteomes" id="UP000001514"/>
    </source>
</evidence>
<dbReference type="Pfam" id="PF00334">
    <property type="entry name" value="NDK"/>
    <property type="match status" value="1"/>
</dbReference>
<keyword evidence="6" id="KW-0418">Kinase</keyword>
<dbReference type="SMART" id="SM00562">
    <property type="entry name" value="NDK"/>
    <property type="match status" value="1"/>
</dbReference>
<dbReference type="PANTHER" id="PTHR46161:SF3">
    <property type="entry name" value="NUCLEOSIDE DIPHOSPHATE KINASE DDB_G0292928-RELATED"/>
    <property type="match status" value="1"/>
</dbReference>
<evidence type="ECO:0000256" key="2">
    <source>
        <dbReference type="ARBA" id="ARBA00000937"/>
    </source>
</evidence>
<dbReference type="AlphaFoldDB" id="D8SH49"/>
<keyword evidence="4" id="KW-0808">Transferase</keyword>
<dbReference type="Proteomes" id="UP000001514">
    <property type="component" value="Unassembled WGS sequence"/>
</dbReference>
<dbReference type="GO" id="GO:0005524">
    <property type="term" value="F:ATP binding"/>
    <property type="evidence" value="ECO:0007669"/>
    <property type="project" value="UniProtKB-KW"/>
</dbReference>
<evidence type="ECO:0000256" key="3">
    <source>
        <dbReference type="ARBA" id="ARBA00008142"/>
    </source>
</evidence>
<dbReference type="PANTHER" id="PTHR46161">
    <property type="entry name" value="NUCLEOSIDE DIPHOSPHATE KINASE"/>
    <property type="match status" value="1"/>
</dbReference>
<dbReference type="Gramene" id="EFJ16461">
    <property type="protein sequence ID" value="EFJ16461"/>
    <property type="gene ID" value="SELMODRAFT_116553"/>
</dbReference>
<dbReference type="Gramene" id="EFJ04157">
    <property type="protein sequence ID" value="EFJ04157"/>
    <property type="gene ID" value="SELMODRAFT_139111"/>
</dbReference>
<accession>D8SH49</accession>
<proteinExistence type="inferred from homology"/>
<evidence type="ECO:0000256" key="5">
    <source>
        <dbReference type="ARBA" id="ARBA00022741"/>
    </source>
</evidence>
<dbReference type="CDD" id="cd22983">
    <property type="entry name" value="DD_CrRSP23-like"/>
    <property type="match status" value="1"/>
</dbReference>
<keyword evidence="7" id="KW-0067">ATP-binding</keyword>
<evidence type="ECO:0000256" key="8">
    <source>
        <dbReference type="PROSITE-ProRule" id="PRU00706"/>
    </source>
</evidence>
<dbReference type="eggNOG" id="KOG0888">
    <property type="taxonomic scope" value="Eukaryota"/>
</dbReference>
<dbReference type="Gene3D" id="1.20.890.10">
    <property type="entry name" value="cAMP-dependent protein kinase regulatory subunit, dimerization-anchoring domain"/>
    <property type="match status" value="1"/>
</dbReference>
<sequence length="250" mass="28816">MVSESIKTELKFKEQAPTHAKVVYTELTLALIKPDALKAGHDREIRYAMHAHGFVIVHEAYIKFTSVRAGIFYDHHRGKPWFQRLTRFMSSGPVHGFVLGKERAARSWNVVIGPTDPEQARKESPLRLVLLIGFMNFSHTRRSCSSLRARFGRDILRNAVHGSFNAARARQEIKFIFPNVVMDPLPDPPKARITFDKTLKRTLIMGLTALCKAKPYSEPLKRWFARWLQEHNPNRPYIDGKRYVEVVIPD</sequence>
<dbReference type="InParanoid" id="D8SH49"/>